<proteinExistence type="predicted"/>
<dbReference type="SUPFAM" id="SSF52313">
    <property type="entry name" value="Ribosomal protein S2"/>
    <property type="match status" value="1"/>
</dbReference>
<dbReference type="AlphaFoldDB" id="A0A6P3ISW5"/>
<feature type="region of interest" description="Disordered" evidence="3">
    <location>
        <begin position="168"/>
        <end position="229"/>
    </location>
</feature>
<keyword evidence="4" id="KW-1185">Reference proteome</keyword>
<dbReference type="GO" id="GO:0003735">
    <property type="term" value="F:structural constituent of ribosome"/>
    <property type="evidence" value="ECO:0007669"/>
    <property type="project" value="InterPro"/>
</dbReference>
<dbReference type="GeneID" id="105000520"/>
<dbReference type="PROSITE" id="PS00962">
    <property type="entry name" value="RIBOSOMAL_S2_1"/>
    <property type="match status" value="1"/>
</dbReference>
<evidence type="ECO:0000256" key="2">
    <source>
        <dbReference type="ARBA" id="ARBA00023274"/>
    </source>
</evidence>
<dbReference type="InterPro" id="IPR023591">
    <property type="entry name" value="Ribosomal_uS2_flav_dom_sf"/>
</dbReference>
<dbReference type="RefSeq" id="XP_010854772.1">
    <property type="nucleotide sequence ID" value="XM_010856470.1"/>
</dbReference>
<dbReference type="Gene3D" id="3.40.50.10490">
    <property type="entry name" value="Glucose-6-phosphate isomerase like protein, domain 1"/>
    <property type="match status" value="2"/>
</dbReference>
<evidence type="ECO:0000313" key="5">
    <source>
        <dbReference type="RefSeq" id="XP_010854772.1"/>
    </source>
</evidence>
<dbReference type="Proteomes" id="UP000515208">
    <property type="component" value="Unplaced"/>
</dbReference>
<organism evidence="4 5">
    <name type="scientific">Bison bison bison</name>
    <name type="common">North American plains bison</name>
    <dbReference type="NCBI Taxonomy" id="43346"/>
    <lineage>
        <taxon>Eukaryota</taxon>
        <taxon>Metazoa</taxon>
        <taxon>Chordata</taxon>
        <taxon>Craniata</taxon>
        <taxon>Vertebrata</taxon>
        <taxon>Euteleostomi</taxon>
        <taxon>Mammalia</taxon>
        <taxon>Eutheria</taxon>
        <taxon>Laurasiatheria</taxon>
        <taxon>Artiodactyla</taxon>
        <taxon>Ruminantia</taxon>
        <taxon>Pecora</taxon>
        <taxon>Bovidae</taxon>
        <taxon>Bovinae</taxon>
        <taxon>Bison</taxon>
    </lineage>
</organism>
<feature type="region of interest" description="Disordered" evidence="3">
    <location>
        <begin position="90"/>
        <end position="125"/>
    </location>
</feature>
<feature type="compositionally biased region" description="Polar residues" evidence="3">
    <location>
        <begin position="91"/>
        <end position="108"/>
    </location>
</feature>
<reference evidence="5" key="1">
    <citation type="submission" date="2025-08" db="UniProtKB">
        <authorList>
            <consortium name="RefSeq"/>
        </authorList>
    </citation>
    <scope>IDENTIFICATION</scope>
    <source>
        <tissue evidence="5">Blood</tissue>
    </source>
</reference>
<dbReference type="InterPro" id="IPR018130">
    <property type="entry name" value="Ribosomal_uS2_CS"/>
</dbReference>
<protein>
    <submittedName>
        <fullName evidence="5">40S ribosomal protein SA-like</fullName>
    </submittedName>
</protein>
<evidence type="ECO:0000313" key="4">
    <source>
        <dbReference type="Proteomes" id="UP000515208"/>
    </source>
</evidence>
<sequence>MSFSKLAENEKSRTCVQMKDDVITFLAAGAHLGSTDLYFPTEQYIYGRKSGGVYTRNPKRTWEKLLNPRQRAELQFAAAAPLVGRFAPGASANQTQAASRSQDSQLTTPPRADRQPLPEAYSEEIKREEQVTVEQVLTKEDFTVNGSLQQLSATLLDLRCWPSPQAGSELAAYSADPPEGWPAAPTAQATGRIPLGPSHKARQQAGSSGAIGQVCSCDSSGSRAAGTAR</sequence>
<dbReference type="InterPro" id="IPR005707">
    <property type="entry name" value="Ribosomal_uS2_euk/arc"/>
</dbReference>
<keyword evidence="2" id="KW-0687">Ribonucleoprotein</keyword>
<name>A0A6P3ISW5_BISBB</name>
<dbReference type="GO" id="GO:0006412">
    <property type="term" value="P:translation"/>
    <property type="evidence" value="ECO:0007669"/>
    <property type="project" value="InterPro"/>
</dbReference>
<dbReference type="PANTHER" id="PTHR11489">
    <property type="entry name" value="40S RIBOSOMAL PROTEIN SA"/>
    <property type="match status" value="1"/>
</dbReference>
<accession>A0A6P3ISW5</accession>
<gene>
    <name evidence="5" type="primary">LOC105000520</name>
</gene>
<evidence type="ECO:0000256" key="1">
    <source>
        <dbReference type="ARBA" id="ARBA00022980"/>
    </source>
</evidence>
<dbReference type="KEGG" id="bbis:105000520"/>
<keyword evidence="1" id="KW-0689">Ribosomal protein</keyword>
<evidence type="ECO:0000256" key="3">
    <source>
        <dbReference type="SAM" id="MobiDB-lite"/>
    </source>
</evidence>
<dbReference type="GO" id="GO:0015935">
    <property type="term" value="C:small ribosomal subunit"/>
    <property type="evidence" value="ECO:0007669"/>
    <property type="project" value="InterPro"/>
</dbReference>